<proteinExistence type="predicted"/>
<gene>
    <name evidence="1" type="ORF">MENTE1834_LOCUS7987</name>
</gene>
<organism evidence="1 2">
    <name type="scientific">Meloidogyne enterolobii</name>
    <name type="common">Root-knot nematode worm</name>
    <name type="synonym">Meloidogyne mayaguensis</name>
    <dbReference type="NCBI Taxonomy" id="390850"/>
    <lineage>
        <taxon>Eukaryota</taxon>
        <taxon>Metazoa</taxon>
        <taxon>Ecdysozoa</taxon>
        <taxon>Nematoda</taxon>
        <taxon>Chromadorea</taxon>
        <taxon>Rhabditida</taxon>
        <taxon>Tylenchina</taxon>
        <taxon>Tylenchomorpha</taxon>
        <taxon>Tylenchoidea</taxon>
        <taxon>Meloidogynidae</taxon>
        <taxon>Meloidogyninae</taxon>
        <taxon>Meloidogyne</taxon>
    </lineage>
</organism>
<protein>
    <submittedName>
        <fullName evidence="1">Uncharacterized protein</fullName>
    </submittedName>
</protein>
<dbReference type="Proteomes" id="UP001497535">
    <property type="component" value="Unassembled WGS sequence"/>
</dbReference>
<comment type="caution">
    <text evidence="1">The sequence shown here is derived from an EMBL/GenBank/DDBJ whole genome shotgun (WGS) entry which is preliminary data.</text>
</comment>
<evidence type="ECO:0000313" key="2">
    <source>
        <dbReference type="Proteomes" id="UP001497535"/>
    </source>
</evidence>
<sequence length="71" mass="8440">MRMKDTPRIEIRICKKCANALYYDKNKFTQKENGNIGICFEICEGCAKLNMQLKDFVSEWDEKKVQNMKKE</sequence>
<name>A0ACB0Y5D6_MELEN</name>
<accession>A0ACB0Y5D6</accession>
<evidence type="ECO:0000313" key="1">
    <source>
        <dbReference type="EMBL" id="CAK5032872.1"/>
    </source>
</evidence>
<dbReference type="EMBL" id="CAVMJV010000006">
    <property type="protein sequence ID" value="CAK5032872.1"/>
    <property type="molecule type" value="Genomic_DNA"/>
</dbReference>
<keyword evidence="2" id="KW-1185">Reference proteome</keyword>
<reference evidence="1" key="1">
    <citation type="submission" date="2023-11" db="EMBL/GenBank/DDBJ databases">
        <authorList>
            <person name="Poullet M."/>
        </authorList>
    </citation>
    <scope>NUCLEOTIDE SEQUENCE</scope>
    <source>
        <strain evidence="1">E1834</strain>
    </source>
</reference>